<dbReference type="EMBL" id="UOFI01000109">
    <property type="protein sequence ID" value="VAW67801.1"/>
    <property type="molecule type" value="Genomic_DNA"/>
</dbReference>
<keyword evidence="1" id="KW-1133">Transmembrane helix</keyword>
<sequence>MMLLENADRVIQNTQQGNGGGLFWILYTGVLILLLLGFIRWWKNRS</sequence>
<dbReference type="AlphaFoldDB" id="A0A3B0XJR2"/>
<evidence type="ECO:0000313" key="2">
    <source>
        <dbReference type="EMBL" id="VAW67801.1"/>
    </source>
</evidence>
<keyword evidence="1" id="KW-0812">Transmembrane</keyword>
<accession>A0A3B0XJR2</accession>
<evidence type="ECO:0000256" key="1">
    <source>
        <dbReference type="SAM" id="Phobius"/>
    </source>
</evidence>
<protein>
    <submittedName>
        <fullName evidence="2">Uncharacterized protein</fullName>
    </submittedName>
</protein>
<keyword evidence="1" id="KW-0472">Membrane</keyword>
<feature type="transmembrane region" description="Helical" evidence="1">
    <location>
        <begin position="22"/>
        <end position="42"/>
    </location>
</feature>
<proteinExistence type="predicted"/>
<name>A0A3B0XJR2_9ZZZZ</name>
<gene>
    <name evidence="2" type="ORF">MNBD_GAMMA09-392</name>
</gene>
<reference evidence="2" key="1">
    <citation type="submission" date="2018-06" db="EMBL/GenBank/DDBJ databases">
        <authorList>
            <person name="Zhirakovskaya E."/>
        </authorList>
    </citation>
    <scope>NUCLEOTIDE SEQUENCE</scope>
</reference>
<organism evidence="2">
    <name type="scientific">hydrothermal vent metagenome</name>
    <dbReference type="NCBI Taxonomy" id="652676"/>
    <lineage>
        <taxon>unclassified sequences</taxon>
        <taxon>metagenomes</taxon>
        <taxon>ecological metagenomes</taxon>
    </lineage>
</organism>